<evidence type="ECO:0000313" key="4">
    <source>
        <dbReference type="Proteomes" id="UP001214170"/>
    </source>
</evidence>
<protein>
    <recommendedName>
        <fullName evidence="5">Translation initiation factor IF-2</fullName>
    </recommendedName>
</protein>
<feature type="compositionally biased region" description="Gly residues" evidence="1">
    <location>
        <begin position="111"/>
        <end position="120"/>
    </location>
</feature>
<feature type="signal peptide" evidence="2">
    <location>
        <begin position="1"/>
        <end position="32"/>
    </location>
</feature>
<feature type="compositionally biased region" description="Polar residues" evidence="1">
    <location>
        <begin position="90"/>
        <end position="104"/>
    </location>
</feature>
<proteinExistence type="predicted"/>
<organism evidence="3 4">
    <name type="scientific">Achromobacter spanius</name>
    <dbReference type="NCBI Taxonomy" id="217203"/>
    <lineage>
        <taxon>Bacteria</taxon>
        <taxon>Pseudomonadati</taxon>
        <taxon>Pseudomonadota</taxon>
        <taxon>Betaproteobacteria</taxon>
        <taxon>Burkholderiales</taxon>
        <taxon>Alcaligenaceae</taxon>
        <taxon>Achromobacter</taxon>
    </lineage>
</organism>
<accession>A0ABY8H018</accession>
<sequence>MRHRRQVLPGAVAPLLALTLAAGLAWSGAGFAQSAGGPAGPAGQGGPPPSGTPAPQGSTPDSGAPAPSRGDPSGPPPTFPQAAPGEKPSQPVQGQGTVKGSSANPAPDGRIPGGKAGSGGHKTNEFGR</sequence>
<gene>
    <name evidence="3" type="ORF">P8T11_11750</name>
</gene>
<name>A0ABY8H018_9BURK</name>
<evidence type="ECO:0000313" key="3">
    <source>
        <dbReference type="EMBL" id="WFP10500.1"/>
    </source>
</evidence>
<keyword evidence="2" id="KW-0732">Signal</keyword>
<feature type="region of interest" description="Disordered" evidence="1">
    <location>
        <begin position="30"/>
        <end position="128"/>
    </location>
</feature>
<dbReference type="Proteomes" id="UP001214170">
    <property type="component" value="Chromosome"/>
</dbReference>
<keyword evidence="4" id="KW-1185">Reference proteome</keyword>
<evidence type="ECO:0000256" key="2">
    <source>
        <dbReference type="SAM" id="SignalP"/>
    </source>
</evidence>
<feature type="chain" id="PRO_5045976447" description="Translation initiation factor IF-2" evidence="2">
    <location>
        <begin position="33"/>
        <end position="128"/>
    </location>
</feature>
<evidence type="ECO:0000256" key="1">
    <source>
        <dbReference type="SAM" id="MobiDB-lite"/>
    </source>
</evidence>
<evidence type="ECO:0008006" key="5">
    <source>
        <dbReference type="Google" id="ProtNLM"/>
    </source>
</evidence>
<reference evidence="3 4" key="1">
    <citation type="submission" date="2023-03" db="EMBL/GenBank/DDBJ databases">
        <title>Achromobacter spanius LIG8.</title>
        <authorList>
            <person name="Shrestha S."/>
        </authorList>
    </citation>
    <scope>NUCLEOTIDE SEQUENCE [LARGE SCALE GENOMIC DNA]</scope>
    <source>
        <strain evidence="3 4">LIG8</strain>
    </source>
</reference>
<dbReference type="EMBL" id="CP121261">
    <property type="protein sequence ID" value="WFP10500.1"/>
    <property type="molecule type" value="Genomic_DNA"/>
</dbReference>
<dbReference type="RefSeq" id="WP_268081777.1">
    <property type="nucleotide sequence ID" value="NZ_CP106885.1"/>
</dbReference>